<feature type="compositionally biased region" description="Basic residues" evidence="5">
    <location>
        <begin position="247"/>
        <end position="257"/>
    </location>
</feature>
<keyword evidence="3" id="KW-0165">Cleavage on pair of basic residues</keyword>
<reference evidence="6 7" key="1">
    <citation type="journal article" date="2018" name="G3 (Bethesda)">
        <title>A High-Quality Reference Genome for the Invasive Mosquitofish Gambusia affinis Using a Chicago Library.</title>
        <authorList>
            <person name="Hoffberg S.L."/>
            <person name="Troendle N.J."/>
            <person name="Glenn T.C."/>
            <person name="Mahmud O."/>
            <person name="Louha S."/>
            <person name="Chalopin D."/>
            <person name="Bennetzen J.L."/>
            <person name="Mauricio R."/>
        </authorList>
    </citation>
    <scope>NUCLEOTIDE SEQUENCE [LARGE SCALE GENOMIC DNA]</scope>
    <source>
        <strain evidence="6">NE01/NJP1002.9</strain>
        <tissue evidence="6">Muscle</tissue>
    </source>
</reference>
<sequence length="694" mass="83096">MTSSEPPSLPPTLPQPTSLLYMKAHLAPPPQSALQRDDRREPDGTTGSLSLRSYPHYGKMKPALLVVFALLAETVALPVGKEGQKDVVARCLVEVLTKALSKPDVHLDQECKDILQTGVKYAPENKKTTEGTVTPEEISRAGAPTAKAADVKDIEALLKSVEEKRETPEDERNQESWSLIEKRDGDQGEEIREKRSSWRPGRFHQRKSKRGEEDYDRSQESWGGLERRSDDEEEEDGESEEREKRNWRPGRHYQRKSKRDEEDGGEPTEERSQEYWDADKRLENEEEREKRIWKPTHRYHHKIKLHRRSDEPSEGEGYEDRSQESWDVDKRSWKAGRFHQRRQKRDEELSEEAREEPEEERSQEHWDIDTGREKRKWRAGRYNQRRQKKDEELSEEAKEEPEEERSQEYWDFDTGREKRDWRPGRHSQRRHKREDRLSEDGKEEPDEDRSQEYWDFDTGREKRDWRPGRHSQRRHKRDEEILEEARDEPDEERSQEYWDIDTERDKRNWRPGRHHQRKHKRAEELGEDGRAEPEEERSQEYWDFDKRDDKEDVEIEKRIWKPTHRYHHKGRLHKRGSSEEEIEPKGDSEENTEDEKDRDEALRYLAEKRNPYYHPAWYKRDSDEHAATSAKMDELTKLLSYKLNQLANQSTKEEDKRSSQQRELTPQEEKHLENLAAMDMELQKIASKLHDKTA</sequence>
<feature type="compositionally biased region" description="Basic and acidic residues" evidence="5">
    <location>
        <begin position="404"/>
        <end position="423"/>
    </location>
</feature>
<evidence type="ECO:0000256" key="5">
    <source>
        <dbReference type="SAM" id="MobiDB-lite"/>
    </source>
</evidence>
<dbReference type="PRINTS" id="PR00659">
    <property type="entry name" value="CHROMOGRANIN"/>
</dbReference>
<feature type="compositionally biased region" description="Basic and acidic residues" evidence="5">
    <location>
        <begin position="448"/>
        <end position="467"/>
    </location>
</feature>
<feature type="compositionally biased region" description="Acidic residues" evidence="5">
    <location>
        <begin position="392"/>
        <end position="403"/>
    </location>
</feature>
<feature type="region of interest" description="Disordered" evidence="5">
    <location>
        <begin position="160"/>
        <end position="546"/>
    </location>
</feature>
<feature type="region of interest" description="Disordered" evidence="5">
    <location>
        <begin position="646"/>
        <end position="670"/>
    </location>
</feature>
<dbReference type="Proteomes" id="UP000250572">
    <property type="component" value="Unassembled WGS sequence"/>
</dbReference>
<evidence type="ECO:0008006" key="8">
    <source>
        <dbReference type="Google" id="ProtNLM"/>
    </source>
</evidence>
<gene>
    <name evidence="6" type="ORF">CCH79_00000174</name>
</gene>
<feature type="compositionally biased region" description="Basic residues" evidence="5">
    <location>
        <begin position="373"/>
        <end position="387"/>
    </location>
</feature>
<keyword evidence="1" id="KW-0597">Phosphoprotein</keyword>
<protein>
    <recommendedName>
        <fullName evidence="8">Chromogranin B</fullName>
    </recommendedName>
</protein>
<keyword evidence="4" id="KW-0732">Signal</keyword>
<feature type="compositionally biased region" description="Basic and acidic residues" evidence="5">
    <location>
        <begin position="492"/>
        <end position="508"/>
    </location>
</feature>
<feature type="compositionally biased region" description="Basic and acidic residues" evidence="5">
    <location>
        <begin position="210"/>
        <end position="230"/>
    </location>
</feature>
<feature type="compositionally biased region" description="Basic residues" evidence="5">
    <location>
        <begin position="293"/>
        <end position="307"/>
    </location>
</feature>
<evidence type="ECO:0000256" key="3">
    <source>
        <dbReference type="ARBA" id="ARBA00022685"/>
    </source>
</evidence>
<dbReference type="GO" id="GO:0030141">
    <property type="term" value="C:secretory granule"/>
    <property type="evidence" value="ECO:0007669"/>
    <property type="project" value="InterPro"/>
</dbReference>
<feature type="compositionally biased region" description="Basic and acidic residues" evidence="5">
    <location>
        <begin position="651"/>
        <end position="670"/>
    </location>
</feature>
<dbReference type="PANTHER" id="PTHR10583:SF4">
    <property type="entry name" value="SECRETOGRANIN-1"/>
    <property type="match status" value="1"/>
</dbReference>
<feature type="region of interest" description="Disordered" evidence="5">
    <location>
        <begin position="559"/>
        <end position="603"/>
    </location>
</feature>
<dbReference type="InterPro" id="IPR001819">
    <property type="entry name" value="Chromogranin_AB"/>
</dbReference>
<organism evidence="6 7">
    <name type="scientific">Gambusia affinis</name>
    <name type="common">Western mosquitofish</name>
    <name type="synonym">Heterandria affinis</name>
    <dbReference type="NCBI Taxonomy" id="33528"/>
    <lineage>
        <taxon>Eukaryota</taxon>
        <taxon>Metazoa</taxon>
        <taxon>Chordata</taxon>
        <taxon>Craniata</taxon>
        <taxon>Vertebrata</taxon>
        <taxon>Euteleostomi</taxon>
        <taxon>Actinopterygii</taxon>
        <taxon>Neopterygii</taxon>
        <taxon>Teleostei</taxon>
        <taxon>Neoteleostei</taxon>
        <taxon>Acanthomorphata</taxon>
        <taxon>Ovalentaria</taxon>
        <taxon>Atherinomorphae</taxon>
        <taxon>Cyprinodontiformes</taxon>
        <taxon>Poeciliidae</taxon>
        <taxon>Poeciliinae</taxon>
        <taxon>Gambusia</taxon>
    </lineage>
</organism>
<feature type="compositionally biased region" description="Acidic residues" evidence="5">
    <location>
        <begin position="480"/>
        <end position="491"/>
    </location>
</feature>
<feature type="compositionally biased region" description="Basic and acidic residues" evidence="5">
    <location>
        <begin position="360"/>
        <end position="372"/>
    </location>
</feature>
<evidence type="ECO:0000256" key="1">
    <source>
        <dbReference type="ARBA" id="ARBA00022553"/>
    </source>
</evidence>
<feature type="region of interest" description="Disordered" evidence="5">
    <location>
        <begin position="126"/>
        <end position="147"/>
    </location>
</feature>
<feature type="region of interest" description="Disordered" evidence="5">
    <location>
        <begin position="1"/>
        <end position="53"/>
    </location>
</feature>
<feature type="compositionally biased region" description="Basic and acidic residues" evidence="5">
    <location>
        <begin position="268"/>
        <end position="292"/>
    </location>
</feature>
<proteinExistence type="predicted"/>
<dbReference type="PROSITE" id="PS00422">
    <property type="entry name" value="GRANINS_1"/>
    <property type="match status" value="1"/>
</dbReference>
<evidence type="ECO:0000256" key="4">
    <source>
        <dbReference type="ARBA" id="ARBA00022729"/>
    </source>
</evidence>
<accession>A0A315VW36</accession>
<dbReference type="PANTHER" id="PTHR10583">
    <property type="entry name" value="CHROMOGRANIN"/>
    <property type="match status" value="1"/>
</dbReference>
<evidence type="ECO:0000313" key="6">
    <source>
        <dbReference type="EMBL" id="PWA27796.1"/>
    </source>
</evidence>
<keyword evidence="2" id="KW-0765">Sulfation</keyword>
<name>A0A315VW36_GAMAF</name>
<feature type="compositionally biased region" description="Basic residues" evidence="5">
    <location>
        <begin position="509"/>
        <end position="520"/>
    </location>
</feature>
<dbReference type="InterPro" id="IPR018054">
    <property type="entry name" value="Chromogranin_CS"/>
</dbReference>
<evidence type="ECO:0000313" key="7">
    <source>
        <dbReference type="Proteomes" id="UP000250572"/>
    </source>
</evidence>
<feature type="compositionally biased region" description="Acidic residues" evidence="5">
    <location>
        <begin position="348"/>
        <end position="359"/>
    </location>
</feature>
<evidence type="ECO:0000256" key="2">
    <source>
        <dbReference type="ARBA" id="ARBA00022641"/>
    </source>
</evidence>
<dbReference type="GO" id="GO:0005615">
    <property type="term" value="C:extracellular space"/>
    <property type="evidence" value="ECO:0007669"/>
    <property type="project" value="TreeGrafter"/>
</dbReference>
<feature type="compositionally biased region" description="Basic residues" evidence="5">
    <location>
        <begin position="333"/>
        <end position="343"/>
    </location>
</feature>
<feature type="compositionally biased region" description="Basic and acidic residues" evidence="5">
    <location>
        <begin position="521"/>
        <end position="546"/>
    </location>
</feature>
<feature type="compositionally biased region" description="Basic residues" evidence="5">
    <location>
        <begin position="560"/>
        <end position="575"/>
    </location>
</feature>
<dbReference type="AlphaFoldDB" id="A0A315VW36"/>
<keyword evidence="7" id="KW-1185">Reference proteome</keyword>
<feature type="compositionally biased region" description="Basic and acidic residues" evidence="5">
    <location>
        <begin position="160"/>
        <end position="196"/>
    </location>
</feature>
<feature type="compositionally biased region" description="Basic and acidic residues" evidence="5">
    <location>
        <begin position="318"/>
        <end position="332"/>
    </location>
</feature>
<feature type="compositionally biased region" description="Acidic residues" evidence="5">
    <location>
        <begin position="231"/>
        <end position="240"/>
    </location>
</feature>
<comment type="caution">
    <text evidence="6">The sequence shown here is derived from an EMBL/GenBank/DDBJ whole genome shotgun (WGS) entry which is preliminary data.</text>
</comment>
<feature type="compositionally biased region" description="Basic residues" evidence="5">
    <location>
        <begin position="424"/>
        <end position="433"/>
    </location>
</feature>
<dbReference type="EMBL" id="NHOQ01001000">
    <property type="protein sequence ID" value="PWA27796.1"/>
    <property type="molecule type" value="Genomic_DNA"/>
</dbReference>